<feature type="transmembrane region" description="Helical" evidence="1">
    <location>
        <begin position="192"/>
        <end position="214"/>
    </location>
</feature>
<dbReference type="Pfam" id="PF02517">
    <property type="entry name" value="Rce1-like"/>
    <property type="match status" value="1"/>
</dbReference>
<keyword evidence="3" id="KW-0482">Metalloprotease</keyword>
<feature type="transmembrane region" description="Helical" evidence="1">
    <location>
        <begin position="221"/>
        <end position="239"/>
    </location>
</feature>
<protein>
    <submittedName>
        <fullName evidence="3">CPBP family intramembrane metalloprotease</fullName>
    </submittedName>
</protein>
<dbReference type="GO" id="GO:0008237">
    <property type="term" value="F:metallopeptidase activity"/>
    <property type="evidence" value="ECO:0007669"/>
    <property type="project" value="UniProtKB-KW"/>
</dbReference>
<name>A0ABT3GQR2_9BACT</name>
<dbReference type="Proteomes" id="UP001320876">
    <property type="component" value="Unassembled WGS sequence"/>
</dbReference>
<keyword evidence="3" id="KW-0378">Hydrolase</keyword>
<organism evidence="3 4">
    <name type="scientific">Luteolibacter arcticus</name>
    <dbReference type="NCBI Taxonomy" id="1581411"/>
    <lineage>
        <taxon>Bacteria</taxon>
        <taxon>Pseudomonadati</taxon>
        <taxon>Verrucomicrobiota</taxon>
        <taxon>Verrucomicrobiia</taxon>
        <taxon>Verrucomicrobiales</taxon>
        <taxon>Verrucomicrobiaceae</taxon>
        <taxon>Luteolibacter</taxon>
    </lineage>
</organism>
<feature type="transmembrane region" description="Helical" evidence="1">
    <location>
        <begin position="81"/>
        <end position="99"/>
    </location>
</feature>
<dbReference type="EMBL" id="JAPDDT010000018">
    <property type="protein sequence ID" value="MCW1925861.1"/>
    <property type="molecule type" value="Genomic_DNA"/>
</dbReference>
<comment type="caution">
    <text evidence="3">The sequence shown here is derived from an EMBL/GenBank/DDBJ whole genome shotgun (WGS) entry which is preliminary data.</text>
</comment>
<feature type="transmembrane region" description="Helical" evidence="1">
    <location>
        <begin position="272"/>
        <end position="289"/>
    </location>
</feature>
<sequence>MEVFRRQITLRPVRPGQQSDVLKIFAYVAATLVLAAVISPWLYQLGKGLAEVTEDKQTNGAVRFLADAAGRADFPKFFDRALMLSALVLLFPLTAWLRLGRPPGSYRDTPWSLRLPDNVVVVDRGQPLRRNPQGWLQFGTGFILAAGLLLLSGWLMLQAGCFVWRDAAESTRGQPNKFPLEAIDWAKALKKVIPGAVVVALVEELLFRGVLLGIFLRAMRLAPAVASLSFLFAFVHFLQPPPFVRVPDPESSSAGFYLLGQIFSRFANPLELVSSFTVLMAVGVVLAYARVRTASLWLPIGLHFGWVVGVGMFKAATWPVLGLPEATRWFVGPTLREGLLPLSVVMVTGILVHLMTRVPEPPASYRS</sequence>
<proteinExistence type="predicted"/>
<keyword evidence="4" id="KW-1185">Reference proteome</keyword>
<feature type="domain" description="CAAX prenyl protease 2/Lysostaphin resistance protein A-like" evidence="2">
    <location>
        <begin position="192"/>
        <end position="307"/>
    </location>
</feature>
<gene>
    <name evidence="3" type="ORF">OKA05_25100</name>
</gene>
<feature type="transmembrane region" description="Helical" evidence="1">
    <location>
        <begin position="134"/>
        <end position="157"/>
    </location>
</feature>
<evidence type="ECO:0000313" key="3">
    <source>
        <dbReference type="EMBL" id="MCW1925861.1"/>
    </source>
</evidence>
<feature type="transmembrane region" description="Helical" evidence="1">
    <location>
        <begin position="338"/>
        <end position="356"/>
    </location>
</feature>
<accession>A0ABT3GQR2</accession>
<keyword evidence="3" id="KW-0645">Protease</keyword>
<keyword evidence="1" id="KW-1133">Transmembrane helix</keyword>
<keyword evidence="1" id="KW-0472">Membrane</keyword>
<dbReference type="PANTHER" id="PTHR39430:SF1">
    <property type="entry name" value="PROTEASE"/>
    <property type="match status" value="1"/>
</dbReference>
<dbReference type="InterPro" id="IPR003675">
    <property type="entry name" value="Rce1/LyrA-like_dom"/>
</dbReference>
<keyword evidence="1" id="KW-0812">Transmembrane</keyword>
<reference evidence="3 4" key="1">
    <citation type="submission" date="2022-10" db="EMBL/GenBank/DDBJ databases">
        <title>Luteolibacter arcticus strain CCTCC AB 2014275, whole genome shotgun sequencing project.</title>
        <authorList>
            <person name="Zhao G."/>
            <person name="Shen L."/>
        </authorList>
    </citation>
    <scope>NUCLEOTIDE SEQUENCE [LARGE SCALE GENOMIC DNA]</scope>
    <source>
        <strain evidence="3 4">CCTCC AB 2014275</strain>
    </source>
</reference>
<feature type="transmembrane region" description="Helical" evidence="1">
    <location>
        <begin position="296"/>
        <end position="318"/>
    </location>
</feature>
<feature type="transmembrane region" description="Helical" evidence="1">
    <location>
        <begin position="21"/>
        <end position="43"/>
    </location>
</feature>
<evidence type="ECO:0000256" key="1">
    <source>
        <dbReference type="SAM" id="Phobius"/>
    </source>
</evidence>
<evidence type="ECO:0000259" key="2">
    <source>
        <dbReference type="Pfam" id="PF02517"/>
    </source>
</evidence>
<evidence type="ECO:0000313" key="4">
    <source>
        <dbReference type="Proteomes" id="UP001320876"/>
    </source>
</evidence>
<dbReference type="PANTHER" id="PTHR39430">
    <property type="entry name" value="MEMBRANE-ASSOCIATED PROTEASE-RELATED"/>
    <property type="match status" value="1"/>
</dbReference>